<comment type="caution">
    <text evidence="1">The sequence shown here is derived from an EMBL/GenBank/DDBJ whole genome shotgun (WGS) entry which is preliminary data.</text>
</comment>
<dbReference type="Proteomes" id="UP001165363">
    <property type="component" value="Unassembled WGS sequence"/>
</dbReference>
<evidence type="ECO:0000313" key="1">
    <source>
        <dbReference type="EMBL" id="MCL6682759.1"/>
    </source>
</evidence>
<protein>
    <submittedName>
        <fullName evidence="1">Cold shock domain-containing protein</fullName>
    </submittedName>
</protein>
<evidence type="ECO:0000313" key="2">
    <source>
        <dbReference type="Proteomes" id="UP001165363"/>
    </source>
</evidence>
<dbReference type="EMBL" id="JAMGBD010000001">
    <property type="protein sequence ID" value="MCL6682759.1"/>
    <property type="molecule type" value="Genomic_DNA"/>
</dbReference>
<dbReference type="SUPFAM" id="SSF50249">
    <property type="entry name" value="Nucleic acid-binding proteins"/>
    <property type="match status" value="1"/>
</dbReference>
<proteinExistence type="predicted"/>
<keyword evidence="2" id="KW-1185">Reference proteome</keyword>
<dbReference type="Gene3D" id="2.40.50.140">
    <property type="entry name" value="Nucleic acid-binding proteins"/>
    <property type="match status" value="1"/>
</dbReference>
<accession>A0ABT0RJE8</accession>
<sequence length="68" mass="7393">MLFGKIQKFDEVSGKGIIKPENGNAELHFEKSAVNWGDATTPKTDRRLSYEVGKNDAGADCAVKLQPA</sequence>
<organism evidence="1 2">
    <name type="scientific">Sphingomonas alba</name>
    <dbReference type="NCBI Taxonomy" id="2908208"/>
    <lineage>
        <taxon>Bacteria</taxon>
        <taxon>Pseudomonadati</taxon>
        <taxon>Pseudomonadota</taxon>
        <taxon>Alphaproteobacteria</taxon>
        <taxon>Sphingomonadales</taxon>
        <taxon>Sphingomonadaceae</taxon>
        <taxon>Sphingomonas</taxon>
    </lineage>
</organism>
<dbReference type="InterPro" id="IPR012340">
    <property type="entry name" value="NA-bd_OB-fold"/>
</dbReference>
<reference evidence="1" key="1">
    <citation type="submission" date="2022-05" db="EMBL/GenBank/DDBJ databases">
        <authorList>
            <person name="Jo J.-H."/>
            <person name="Im W.-T."/>
        </authorList>
    </citation>
    <scope>NUCLEOTIDE SEQUENCE</scope>
    <source>
        <strain evidence="1">SE158</strain>
    </source>
</reference>
<dbReference type="RefSeq" id="WP_249846710.1">
    <property type="nucleotide sequence ID" value="NZ_JAMGBD010000001.1"/>
</dbReference>
<gene>
    <name evidence="1" type="ORF">LZ536_02440</name>
</gene>
<name>A0ABT0RJE8_9SPHN</name>